<reference evidence="2 3" key="1">
    <citation type="submission" date="2015-04" db="EMBL/GenBank/DDBJ databases">
        <title>Complete Genome Sequence of Kosmotoga pacifica SLHLJ1.</title>
        <authorList>
            <person name="Jiang L.J."/>
            <person name="Shao Z.Z."/>
            <person name="Jebbar M."/>
        </authorList>
    </citation>
    <scope>NUCLEOTIDE SEQUENCE [LARGE SCALE GENOMIC DNA]</scope>
    <source>
        <strain evidence="2 3">SLHLJ1</strain>
    </source>
</reference>
<protein>
    <recommendedName>
        <fullName evidence="1">ATPase AAA-type core domain-containing protein</fullName>
    </recommendedName>
</protein>
<gene>
    <name evidence="2" type="ORF">IX53_03470</name>
</gene>
<evidence type="ECO:0000313" key="3">
    <source>
        <dbReference type="Proteomes" id="UP000035159"/>
    </source>
</evidence>
<dbReference type="SUPFAM" id="SSF52540">
    <property type="entry name" value="P-loop containing nucleoside triphosphate hydrolases"/>
    <property type="match status" value="1"/>
</dbReference>
<dbReference type="GO" id="GO:0016887">
    <property type="term" value="F:ATP hydrolysis activity"/>
    <property type="evidence" value="ECO:0007669"/>
    <property type="project" value="InterPro"/>
</dbReference>
<dbReference type="Pfam" id="PF00004">
    <property type="entry name" value="AAA"/>
    <property type="match status" value="1"/>
</dbReference>
<dbReference type="KEGG" id="kpf:IX53_03470"/>
<dbReference type="Proteomes" id="UP000035159">
    <property type="component" value="Chromosome"/>
</dbReference>
<sequence>MKYELKYFVRELENSSPTRLYLIVGKHGTGKTKALKKIAEQLNEPIINSNMELSKALLEIPKMDRPYRAMKFFDKLPEMGNSFLLLDNIELLFEPELKLHALSALRNIARKKSVIATWPGEVIENKLLHAKRGHPEYFEGYLEDEIVLMSSCEES</sequence>
<dbReference type="InterPro" id="IPR003959">
    <property type="entry name" value="ATPase_AAA_core"/>
</dbReference>
<evidence type="ECO:0000313" key="2">
    <source>
        <dbReference type="EMBL" id="AKI98230.1"/>
    </source>
</evidence>
<organism evidence="2 3">
    <name type="scientific">Kosmotoga pacifica</name>
    <dbReference type="NCBI Taxonomy" id="1330330"/>
    <lineage>
        <taxon>Bacteria</taxon>
        <taxon>Thermotogati</taxon>
        <taxon>Thermotogota</taxon>
        <taxon>Thermotogae</taxon>
        <taxon>Kosmotogales</taxon>
        <taxon>Kosmotogaceae</taxon>
        <taxon>Kosmotoga</taxon>
    </lineage>
</organism>
<name>A0A0G2Z9E6_9BACT</name>
<evidence type="ECO:0000259" key="1">
    <source>
        <dbReference type="Pfam" id="PF00004"/>
    </source>
</evidence>
<dbReference type="Gene3D" id="3.40.50.300">
    <property type="entry name" value="P-loop containing nucleotide triphosphate hydrolases"/>
    <property type="match status" value="1"/>
</dbReference>
<dbReference type="PATRIC" id="fig|1330330.3.peg.696"/>
<dbReference type="GO" id="GO:0005524">
    <property type="term" value="F:ATP binding"/>
    <property type="evidence" value="ECO:0007669"/>
    <property type="project" value="InterPro"/>
</dbReference>
<dbReference type="STRING" id="1330330.IX53_03470"/>
<dbReference type="NCBIfam" id="NF033453">
    <property type="entry name" value="BREX_3_BrxF"/>
    <property type="match status" value="1"/>
</dbReference>
<dbReference type="AlphaFoldDB" id="A0A0G2Z9E6"/>
<dbReference type="InterPro" id="IPR048067">
    <property type="entry name" value="BREX_3_BrxF"/>
</dbReference>
<accession>A0A0G2Z9E6</accession>
<feature type="domain" description="ATPase AAA-type core" evidence="1">
    <location>
        <begin position="22"/>
        <end position="95"/>
    </location>
</feature>
<dbReference type="EMBL" id="CP011232">
    <property type="protein sequence ID" value="AKI98230.1"/>
    <property type="molecule type" value="Genomic_DNA"/>
</dbReference>
<keyword evidence="3" id="KW-1185">Reference proteome</keyword>
<dbReference type="InterPro" id="IPR027417">
    <property type="entry name" value="P-loop_NTPase"/>
</dbReference>
<proteinExistence type="predicted"/>